<gene>
    <name evidence="6" type="primary">PHOT2</name>
    <name evidence="6" type="ORF">CGCSCA2_v014877</name>
</gene>
<dbReference type="NCBIfam" id="TIGR00229">
    <property type="entry name" value="sensory_box"/>
    <property type="match status" value="1"/>
</dbReference>
<dbReference type="GO" id="GO:0005634">
    <property type="term" value="C:nucleus"/>
    <property type="evidence" value="ECO:0007669"/>
    <property type="project" value="TreeGrafter"/>
</dbReference>
<feature type="region of interest" description="Disordered" evidence="4">
    <location>
        <begin position="110"/>
        <end position="196"/>
    </location>
</feature>
<sequence length="786" mass="87905">MSPSPVPPQARDLGSRSVLTLFRRKKHMAQVAANPNHRRHRHGELTQPQANGPYSSLSVTSLASQNRDMDVEEGGADIPDIPLKRPASRLPQDKTFNPSRFEEAWVEDDSNWTHHGPINPNALNVRKDRSAVQSPEIPPRGRVKSPEPLQIHERHTSSSPPRSPRTRSSRSRANSTTSSYQTNATSLPPLQTKGAGDDEILEPLAEEEVEPGSFDLVVPSHGDNGIYSLETRSELLFSKEHLQAIFKDHVLLQRFTDFLHFARPDSLPLLTYYLDCLKALRAIAYANAIARGLDSLPEHGFSVQNAENTSNTSNTSLEKKAEAAFDVLVQQDLPAYITYMWIQTVSVSIKRRITGTLPVQLREMSEGLAEVFCLTDPSRHDNPIVFASEEFHRTTQYGMNYVIGRNCRFLQGPKTNPFSVKRIRDKILAGQEHYETFLNYRRDGSPFMNLLMVAPLYDSRGTVRYFIGAQVDVSGLAKESSGLDALQNLVVEKEAAAAAHIREQEVDEEKDEFRDLSEMFNMTELETVRRRGGNMHRVPQDEEHAATSTNWHKPRILIQDETSSIQQHTLAPTIHSGKLSGVYEHYLLVRPYPSLRILFASPSLRVPGILQSNFMDKIGGSNRVRDGLHRAFAEGHGVTAKVRWMSKSSSEGRIRWIHCTPLLGSNSAVGVWMIVLVDDESDAGMRKGKEAPPVDGRLRRTGALQQPRPSKDDNMSLSSFAAMNKARDEVDAPADFDIDPDRPGSRASRSSRLSRGPAGSRRPMSPAFSDNDEPPRPAYTVRLEED</sequence>
<dbReference type="PROSITE" id="PS50113">
    <property type="entry name" value="PAC"/>
    <property type="match status" value="1"/>
</dbReference>
<dbReference type="AlphaFoldDB" id="A0A9P5EHI8"/>
<feature type="region of interest" description="Disordered" evidence="4">
    <location>
        <begin position="684"/>
        <end position="786"/>
    </location>
</feature>
<feature type="compositionally biased region" description="Basic and acidic residues" evidence="4">
    <location>
        <begin position="684"/>
        <end position="698"/>
    </location>
</feature>
<evidence type="ECO:0000256" key="4">
    <source>
        <dbReference type="SAM" id="MobiDB-lite"/>
    </source>
</evidence>
<keyword evidence="3" id="KW-0157">Chromophore</keyword>
<evidence type="ECO:0000313" key="6">
    <source>
        <dbReference type="EMBL" id="KAF4841274.1"/>
    </source>
</evidence>
<organism evidence="6 7">
    <name type="scientific">Colletotrichum siamense</name>
    <name type="common">Anthracnose fungus</name>
    <dbReference type="NCBI Taxonomy" id="690259"/>
    <lineage>
        <taxon>Eukaryota</taxon>
        <taxon>Fungi</taxon>
        <taxon>Dikarya</taxon>
        <taxon>Ascomycota</taxon>
        <taxon>Pezizomycotina</taxon>
        <taxon>Sordariomycetes</taxon>
        <taxon>Hypocreomycetidae</taxon>
        <taxon>Glomerellales</taxon>
        <taxon>Glomerellaceae</taxon>
        <taxon>Colletotrichum</taxon>
        <taxon>Colletotrichum gloeosporioides species complex</taxon>
    </lineage>
</organism>
<evidence type="ECO:0000313" key="7">
    <source>
        <dbReference type="Proteomes" id="UP000711996"/>
    </source>
</evidence>
<feature type="domain" description="PAC" evidence="5">
    <location>
        <begin position="432"/>
        <end position="485"/>
    </location>
</feature>
<evidence type="ECO:0000256" key="2">
    <source>
        <dbReference type="ARBA" id="ARBA00022643"/>
    </source>
</evidence>
<dbReference type="InterPro" id="IPR000014">
    <property type="entry name" value="PAS"/>
</dbReference>
<dbReference type="EMBL" id="QPMT01000106">
    <property type="protein sequence ID" value="KAF4841274.1"/>
    <property type="molecule type" value="Genomic_DNA"/>
</dbReference>
<dbReference type="InterPro" id="IPR000700">
    <property type="entry name" value="PAS-assoc_C"/>
</dbReference>
<name>A0A9P5EHI8_COLSI</name>
<evidence type="ECO:0000256" key="1">
    <source>
        <dbReference type="ARBA" id="ARBA00022630"/>
    </source>
</evidence>
<feature type="region of interest" description="Disordered" evidence="4">
    <location>
        <begin position="26"/>
        <end position="96"/>
    </location>
</feature>
<reference evidence="6" key="1">
    <citation type="submission" date="2019-06" db="EMBL/GenBank/DDBJ databases">
        <authorList>
            <person name="Gan P."/>
            <person name="Shirasu K."/>
        </authorList>
    </citation>
    <scope>NUCLEOTIDE SEQUENCE [LARGE SCALE GENOMIC DNA]</scope>
    <source>
        <strain evidence="6">CAD2</strain>
    </source>
</reference>
<dbReference type="PANTHER" id="PTHR47429:SF9">
    <property type="entry name" value="PAS DOMAIN-CONTAINING PROTEIN"/>
    <property type="match status" value="1"/>
</dbReference>
<dbReference type="Pfam" id="PF13426">
    <property type="entry name" value="PAS_9"/>
    <property type="match status" value="1"/>
</dbReference>
<dbReference type="InterPro" id="IPR035965">
    <property type="entry name" value="PAS-like_dom_sf"/>
</dbReference>
<comment type="caution">
    <text evidence="6">The sequence shown here is derived from an EMBL/GenBank/DDBJ whole genome shotgun (WGS) entry which is preliminary data.</text>
</comment>
<keyword evidence="2" id="KW-0288">FMN</keyword>
<proteinExistence type="predicted"/>
<feature type="compositionally biased region" description="Low complexity" evidence="4">
    <location>
        <begin position="745"/>
        <end position="763"/>
    </location>
</feature>
<dbReference type="Gene3D" id="3.30.450.20">
    <property type="entry name" value="PAS domain"/>
    <property type="match status" value="1"/>
</dbReference>
<protein>
    <submittedName>
        <fullName evidence="6">Phototropin-2</fullName>
    </submittedName>
</protein>
<feature type="compositionally biased region" description="Polar residues" evidence="4">
    <location>
        <begin position="46"/>
        <end position="66"/>
    </location>
</feature>
<dbReference type="PANTHER" id="PTHR47429">
    <property type="entry name" value="PROTEIN TWIN LOV 1"/>
    <property type="match status" value="1"/>
</dbReference>
<evidence type="ECO:0000259" key="5">
    <source>
        <dbReference type="PROSITE" id="PS50113"/>
    </source>
</evidence>
<dbReference type="OrthoDB" id="447251at2759"/>
<keyword evidence="1" id="KW-0285">Flavoprotein</keyword>
<evidence type="ECO:0000256" key="3">
    <source>
        <dbReference type="ARBA" id="ARBA00022991"/>
    </source>
</evidence>
<keyword evidence="7" id="KW-1185">Reference proteome</keyword>
<dbReference type="Proteomes" id="UP000711996">
    <property type="component" value="Unassembled WGS sequence"/>
</dbReference>
<accession>A0A9P5EHI8</accession>
<feature type="compositionally biased region" description="Polar residues" evidence="4">
    <location>
        <begin position="180"/>
        <end position="189"/>
    </location>
</feature>
<dbReference type="SUPFAM" id="SSF55785">
    <property type="entry name" value="PYP-like sensor domain (PAS domain)"/>
    <property type="match status" value="1"/>
</dbReference>